<keyword evidence="1" id="KW-1133">Transmembrane helix</keyword>
<dbReference type="InterPro" id="IPR046216">
    <property type="entry name" value="DUF6249"/>
</dbReference>
<comment type="caution">
    <text evidence="4">The sequence shown here is derived from an EMBL/GenBank/DDBJ whole genome shotgun (WGS) entry which is preliminary data.</text>
</comment>
<evidence type="ECO:0000313" key="5">
    <source>
        <dbReference type="Proteomes" id="UP000806522"/>
    </source>
</evidence>
<keyword evidence="2" id="KW-0732">Signal</keyword>
<evidence type="ECO:0000256" key="2">
    <source>
        <dbReference type="SAM" id="SignalP"/>
    </source>
</evidence>
<dbReference type="Pfam" id="PF19762">
    <property type="entry name" value="DUF6249"/>
    <property type="match status" value="1"/>
</dbReference>
<name>A0A9D5NXH4_XYLRU</name>
<dbReference type="EMBL" id="SUYC01000001">
    <property type="protein sequence ID" value="MBE6269408.1"/>
    <property type="molecule type" value="Genomic_DNA"/>
</dbReference>
<gene>
    <name evidence="4" type="ORF">E7101_00415</name>
</gene>
<feature type="chain" id="PRO_5039623834" description="DUF6249 domain-containing protein" evidence="2">
    <location>
        <begin position="23"/>
        <end position="234"/>
    </location>
</feature>
<proteinExistence type="predicted"/>
<keyword evidence="1" id="KW-0472">Membrane</keyword>
<keyword evidence="1" id="KW-0812">Transmembrane</keyword>
<feature type="transmembrane region" description="Helical" evidence="1">
    <location>
        <begin position="100"/>
        <end position="126"/>
    </location>
</feature>
<protein>
    <recommendedName>
        <fullName evidence="3">DUF6249 domain-containing protein</fullName>
    </recommendedName>
</protein>
<organism evidence="4 5">
    <name type="scientific">Xylanibacter ruminicola</name>
    <name type="common">Prevotella ruminicola</name>
    <dbReference type="NCBI Taxonomy" id="839"/>
    <lineage>
        <taxon>Bacteria</taxon>
        <taxon>Pseudomonadati</taxon>
        <taxon>Bacteroidota</taxon>
        <taxon>Bacteroidia</taxon>
        <taxon>Bacteroidales</taxon>
        <taxon>Prevotellaceae</taxon>
        <taxon>Xylanibacter</taxon>
    </lineage>
</organism>
<feature type="domain" description="DUF6249" evidence="3">
    <location>
        <begin position="104"/>
        <end position="211"/>
    </location>
</feature>
<evidence type="ECO:0000256" key="1">
    <source>
        <dbReference type="SAM" id="Phobius"/>
    </source>
</evidence>
<accession>A0A9D5NXH4</accession>
<sequence>MKQYLIAIAMVLALSSHTSATAQKHRHTPRTEQVSDTLKHNQDAIEAFSDTTATNDANATDDDNNQQSTYRRHVVYEDEDAERVVRGVFSDMDGAAFMGLLVPILAIVCVGFLLPVIIVLLVFYFINRNRKEKYRLAQMAIQNGQPIPDQLLKDDVSRGAGKGMYNDGIRQMFTGVGLAIFLSIIMGDLGFGIGALVFFIGLGKFVIARQERKQTDELKNMNNDYNTNSKNEEL</sequence>
<evidence type="ECO:0000313" key="4">
    <source>
        <dbReference type="EMBL" id="MBE6269408.1"/>
    </source>
</evidence>
<feature type="signal peptide" evidence="2">
    <location>
        <begin position="1"/>
        <end position="22"/>
    </location>
</feature>
<reference evidence="4" key="1">
    <citation type="submission" date="2019-04" db="EMBL/GenBank/DDBJ databases">
        <title>Evolution of Biomass-Degrading Anaerobic Consortia Revealed by Metagenomics.</title>
        <authorList>
            <person name="Peng X."/>
        </authorList>
    </citation>
    <scope>NUCLEOTIDE SEQUENCE</scope>
    <source>
        <strain evidence="4">SIG140</strain>
    </source>
</reference>
<dbReference type="Proteomes" id="UP000806522">
    <property type="component" value="Unassembled WGS sequence"/>
</dbReference>
<evidence type="ECO:0000259" key="3">
    <source>
        <dbReference type="Pfam" id="PF19762"/>
    </source>
</evidence>
<dbReference type="AlphaFoldDB" id="A0A9D5NXH4"/>